<organism evidence="1 2">
    <name type="scientific">Xanthomonas campestris pv. malvacearum</name>
    <dbReference type="NCBI Taxonomy" id="86040"/>
    <lineage>
        <taxon>Bacteria</taxon>
        <taxon>Pseudomonadati</taxon>
        <taxon>Pseudomonadota</taxon>
        <taxon>Gammaproteobacteria</taxon>
        <taxon>Lysobacterales</taxon>
        <taxon>Lysobacteraceae</taxon>
        <taxon>Xanthomonas</taxon>
    </lineage>
</organism>
<protein>
    <submittedName>
        <fullName evidence="1">Uncharacterized protein</fullName>
    </submittedName>
</protein>
<evidence type="ECO:0000313" key="1">
    <source>
        <dbReference type="EMBL" id="PUE90097.1"/>
    </source>
</evidence>
<accession>A0AA45BUE3</accession>
<evidence type="ECO:0000313" key="2">
    <source>
        <dbReference type="Proteomes" id="UP000251513"/>
    </source>
</evidence>
<sequence length="82" mass="8991">MKCDFFDERMLLIGGAVPVLSTQRGIVLAGIEQLGITADWSPSTRATTTYGHETDEVAVWSLIVRPMESADRLQAWLDAQPG</sequence>
<dbReference type="RefSeq" id="WP_005918502.1">
    <property type="nucleotide sequence ID" value="NZ_CP013004.1"/>
</dbReference>
<name>A0AA45BUE3_XANCM</name>
<comment type="caution">
    <text evidence="1">The sequence shown here is derived from an EMBL/GenBank/DDBJ whole genome shotgun (WGS) entry which is preliminary data.</text>
</comment>
<dbReference type="AlphaFoldDB" id="A0AA45BUE3"/>
<dbReference type="EMBL" id="PYJH01000074">
    <property type="protein sequence ID" value="PUE90097.1"/>
    <property type="molecule type" value="Genomic_DNA"/>
</dbReference>
<reference evidence="1 2" key="1">
    <citation type="submission" date="2018-03" db="EMBL/GenBank/DDBJ databases">
        <title>Sequencing of reference strains of Xanthomonas.</title>
        <authorList>
            <person name="Studholme D.J."/>
            <person name="Vicente J."/>
            <person name="Sarris P."/>
        </authorList>
    </citation>
    <scope>NUCLEOTIDE SEQUENCE [LARGE SCALE GENOMIC DNA]</scope>
    <source>
        <strain evidence="1 2">WHRI 5232</strain>
    </source>
</reference>
<gene>
    <name evidence="1" type="ORF">C7T86_22010</name>
</gene>
<proteinExistence type="predicted"/>
<dbReference type="Proteomes" id="UP000251513">
    <property type="component" value="Unassembled WGS sequence"/>
</dbReference>